<accession>A0A0S2TBR0</accession>
<keyword evidence="1" id="KW-0472">Membrane</keyword>
<dbReference type="InterPro" id="IPR025646">
    <property type="entry name" value="DUF4350"/>
</dbReference>
<gene>
    <name evidence="3" type="ORF">Tel_05245</name>
</gene>
<evidence type="ECO:0000313" key="4">
    <source>
        <dbReference type="Proteomes" id="UP000055136"/>
    </source>
</evidence>
<keyword evidence="1" id="KW-1133">Transmembrane helix</keyword>
<proteinExistence type="predicted"/>
<evidence type="ECO:0000259" key="2">
    <source>
        <dbReference type="Pfam" id="PF14258"/>
    </source>
</evidence>
<keyword evidence="1" id="KW-0812">Transmembrane</keyword>
<dbReference type="Proteomes" id="UP000055136">
    <property type="component" value="Chromosome"/>
</dbReference>
<name>A0A0S2TBR0_9GAMM</name>
<sequence>MAERTQKLVIALLVVAALAGLYWGVQQLPWRVEEVDKGFSEAARRNPFLAAQRFLEKNDVPVTPAKGVSHLDDLPDPAGATLILFSNEGMLSRARVDALWQWVEAGGHLILNANSYTDKQSGANRNLILQDLGLGAYPAADTGPGHTAFDSMVHWFGQRQAECLDAEHVLSLETGDGEKPLDIALRSNMVLVNHSELETIAAANDDGNQLLRYFIGDGMVTVTTRLSFWHNRYIACYDHAYLLWQMLGPGEVLILYHAQVPSLFTLLWRNAAFGVSLALLLLALWLWRRGRRFGPLQQQAEAQRRRLGEHLFASAMFAWRWQKIAPQVQGLRRAIKQIMERRHPGFRRLTGEQQFALIGRLSGCDAGRVAWAFAQQDIQKAQQLTELVQQLQQIRNRL</sequence>
<keyword evidence="4" id="KW-1185">Reference proteome</keyword>
<organism evidence="3 4">
    <name type="scientific">Candidatus Tenderia electrophaga</name>
    <dbReference type="NCBI Taxonomy" id="1748243"/>
    <lineage>
        <taxon>Bacteria</taxon>
        <taxon>Pseudomonadati</taxon>
        <taxon>Pseudomonadota</taxon>
        <taxon>Gammaproteobacteria</taxon>
        <taxon>Candidatus Tenderiales</taxon>
        <taxon>Candidatus Tenderiaceae</taxon>
        <taxon>Candidatus Tenderia</taxon>
    </lineage>
</organism>
<protein>
    <recommendedName>
        <fullName evidence="2">DUF4350 domain-containing protein</fullName>
    </recommendedName>
</protein>
<feature type="domain" description="DUF4350" evidence="2">
    <location>
        <begin position="42"/>
        <end position="247"/>
    </location>
</feature>
<dbReference type="EMBL" id="CP013099">
    <property type="protein sequence ID" value="ALP52600.1"/>
    <property type="molecule type" value="Genomic_DNA"/>
</dbReference>
<evidence type="ECO:0000313" key="3">
    <source>
        <dbReference type="EMBL" id="ALP52600.1"/>
    </source>
</evidence>
<dbReference type="Pfam" id="PF14258">
    <property type="entry name" value="DUF4350"/>
    <property type="match status" value="1"/>
</dbReference>
<dbReference type="KEGG" id="tee:Tel_05245"/>
<feature type="transmembrane region" description="Helical" evidence="1">
    <location>
        <begin position="266"/>
        <end position="287"/>
    </location>
</feature>
<evidence type="ECO:0000256" key="1">
    <source>
        <dbReference type="SAM" id="Phobius"/>
    </source>
</evidence>
<dbReference type="STRING" id="1748243.Tel_05245"/>
<dbReference type="AlphaFoldDB" id="A0A0S2TBR0"/>
<reference evidence="3" key="1">
    <citation type="submission" date="2015-10" db="EMBL/GenBank/DDBJ databases">
        <title>Description of Candidatus Tenderia electrophaga gen. nov, sp. nov., an Uncultivated Electroautotroph from a Biocathode Enrichment.</title>
        <authorList>
            <person name="Eddie B.J."/>
            <person name="Malanoski A.P."/>
            <person name="Wang Z."/>
            <person name="Hall R.J."/>
            <person name="Oh S.D."/>
            <person name="Heiner C."/>
            <person name="Lin B."/>
            <person name="Strycharz-Glaven S.M."/>
        </authorList>
    </citation>
    <scope>NUCLEOTIDE SEQUENCE [LARGE SCALE GENOMIC DNA]</scope>
    <source>
        <strain evidence="3">NRL1</strain>
    </source>
</reference>